<protein>
    <recommendedName>
        <fullName evidence="6">Anoctamin</fullName>
    </recommendedName>
</protein>
<comment type="similarity">
    <text evidence="2 6">Belongs to the anoctamin family.</text>
</comment>
<evidence type="ECO:0000313" key="9">
    <source>
        <dbReference type="Proteomes" id="UP000472260"/>
    </source>
</evidence>
<evidence type="ECO:0000256" key="4">
    <source>
        <dbReference type="ARBA" id="ARBA00022989"/>
    </source>
</evidence>
<comment type="caution">
    <text evidence="6">Lacks conserved residue(s) required for the propagation of feature annotation.</text>
</comment>
<feature type="transmembrane region" description="Helical" evidence="6">
    <location>
        <begin position="103"/>
        <end position="122"/>
    </location>
</feature>
<sequence length="624" mass="72657">YIARILVRVKKSFWKYYGEKIGIYFAWLGFYTEMLSYAAVVGLLCFIYGVATFDENVWSKEICNDTIGGQIVMCPLCDKKCGYWKLSTTCSSSWQSYLFDNTATVFFAIFMGIWVTLFLEFWKRRQARLEYEWDLVDFEEEQQQLQLRPEYETKCTHRRLNRVTQISLIIACIIGVIAYRLAVFAAFASIMKDSPTNKLDVVGTLITPQFATSVTASCINFVIIMILNFLYEHVAIKITDMEVPKTHVEYENKLTVKMFLFQFVNYYSSCFYVAFFKGKFVGYPGDYAYMFGKWRNEECEPGGCLIELTTQLVIVMVGKQVWGNIQEALVPWLRNWWVSRSARNHPESLYSRWEQDHDLQTFSQLGLFYEYLEMVIQFGFITLFVASFPLAPLLALMNNILEVRVDAWKFTTQFRRPVAAKAHSIGAWDEILNMIAVFSVVTNAFIVSFTSDMIPRLVYKYAYHLGSESTMEGYINNSLSIFNISEIPVENRPEEGENPDWFYSSNITTCRYRDYRYPPGHEKQYTHTMQFWHILAAKLAFIIIMEHVVFVVKFFVAWLIPDVPSDVKARTKREHYLIQEYLHDYELEKLKIQLSQNGPNIEPCTCPATAATSVKLEVFSDCLS</sequence>
<evidence type="ECO:0000256" key="3">
    <source>
        <dbReference type="ARBA" id="ARBA00022692"/>
    </source>
</evidence>
<keyword evidence="5 6" id="KW-0472">Membrane</keyword>
<feature type="transmembrane region" description="Helical" evidence="6">
    <location>
        <begin position="375"/>
        <end position="397"/>
    </location>
</feature>
<accession>A0A671LNN7</accession>
<evidence type="ECO:0000256" key="5">
    <source>
        <dbReference type="ARBA" id="ARBA00023136"/>
    </source>
</evidence>
<gene>
    <name evidence="8" type="primary">ano5</name>
</gene>
<dbReference type="GO" id="GO:0005886">
    <property type="term" value="C:plasma membrane"/>
    <property type="evidence" value="ECO:0007669"/>
    <property type="project" value="TreeGrafter"/>
</dbReference>
<evidence type="ECO:0000256" key="6">
    <source>
        <dbReference type="RuleBase" id="RU280814"/>
    </source>
</evidence>
<comment type="subcellular location">
    <subcellularLocation>
        <location evidence="1 6">Membrane</location>
        <topology evidence="1 6">Multi-pass membrane protein</topology>
    </subcellularLocation>
</comment>
<dbReference type="PANTHER" id="PTHR12308:SF23">
    <property type="entry name" value="ANOCTAMIN-5"/>
    <property type="match status" value="1"/>
</dbReference>
<dbReference type="Ensembl" id="ENSSANT00000023594.1">
    <property type="protein sequence ID" value="ENSSANP00000022131.1"/>
    <property type="gene ID" value="ENSSANG00000011332.1"/>
</dbReference>
<keyword evidence="3 6" id="KW-0812">Transmembrane</keyword>
<evidence type="ECO:0000313" key="8">
    <source>
        <dbReference type="Ensembl" id="ENSSANP00000022131.1"/>
    </source>
</evidence>
<feature type="transmembrane region" description="Helical" evidence="6">
    <location>
        <begin position="210"/>
        <end position="231"/>
    </location>
</feature>
<dbReference type="Proteomes" id="UP000472260">
    <property type="component" value="Unassembled WGS sequence"/>
</dbReference>
<feature type="transmembrane region" description="Helical" evidence="6">
    <location>
        <begin position="21"/>
        <end position="51"/>
    </location>
</feature>
<reference evidence="8" key="1">
    <citation type="submission" date="2025-08" db="UniProtKB">
        <authorList>
            <consortium name="Ensembl"/>
        </authorList>
    </citation>
    <scope>IDENTIFICATION</scope>
</reference>
<reference evidence="8" key="2">
    <citation type="submission" date="2025-09" db="UniProtKB">
        <authorList>
            <consortium name="Ensembl"/>
        </authorList>
    </citation>
    <scope>IDENTIFICATION</scope>
</reference>
<dbReference type="InterPro" id="IPR049452">
    <property type="entry name" value="Anoctamin_TM"/>
</dbReference>
<name>A0A671LNN7_9TELE</name>
<feature type="domain" description="Anoctamin transmembrane" evidence="7">
    <location>
        <begin position="15"/>
        <end position="574"/>
    </location>
</feature>
<proteinExistence type="inferred from homology"/>
<dbReference type="PANTHER" id="PTHR12308">
    <property type="entry name" value="ANOCTAMIN"/>
    <property type="match status" value="1"/>
</dbReference>
<dbReference type="Pfam" id="PF04547">
    <property type="entry name" value="Anoctamin"/>
    <property type="match status" value="1"/>
</dbReference>
<evidence type="ECO:0000256" key="1">
    <source>
        <dbReference type="ARBA" id="ARBA00004141"/>
    </source>
</evidence>
<keyword evidence="9" id="KW-1185">Reference proteome</keyword>
<organism evidence="8 9">
    <name type="scientific">Sinocyclocheilus anshuiensis</name>
    <dbReference type="NCBI Taxonomy" id="1608454"/>
    <lineage>
        <taxon>Eukaryota</taxon>
        <taxon>Metazoa</taxon>
        <taxon>Chordata</taxon>
        <taxon>Craniata</taxon>
        <taxon>Vertebrata</taxon>
        <taxon>Euteleostomi</taxon>
        <taxon>Actinopterygii</taxon>
        <taxon>Neopterygii</taxon>
        <taxon>Teleostei</taxon>
        <taxon>Ostariophysi</taxon>
        <taxon>Cypriniformes</taxon>
        <taxon>Cyprinidae</taxon>
        <taxon>Cyprininae</taxon>
        <taxon>Sinocyclocheilus</taxon>
    </lineage>
</organism>
<keyword evidence="4 6" id="KW-1133">Transmembrane helix</keyword>
<feature type="transmembrane region" description="Helical" evidence="6">
    <location>
        <begin position="539"/>
        <end position="560"/>
    </location>
</feature>
<evidence type="ECO:0000256" key="2">
    <source>
        <dbReference type="ARBA" id="ARBA00009671"/>
    </source>
</evidence>
<feature type="transmembrane region" description="Helical" evidence="6">
    <location>
        <begin position="168"/>
        <end position="190"/>
    </location>
</feature>
<dbReference type="InterPro" id="IPR007632">
    <property type="entry name" value="Anoctamin"/>
</dbReference>
<dbReference type="GO" id="GO:0005254">
    <property type="term" value="F:chloride channel activity"/>
    <property type="evidence" value="ECO:0007669"/>
    <property type="project" value="TreeGrafter"/>
</dbReference>
<dbReference type="AlphaFoldDB" id="A0A671LNN7"/>
<evidence type="ECO:0000259" key="7">
    <source>
        <dbReference type="Pfam" id="PF04547"/>
    </source>
</evidence>